<comment type="caution">
    <text evidence="2">The sequence shown here is derived from an EMBL/GenBank/DDBJ whole genome shotgun (WGS) entry which is preliminary data.</text>
</comment>
<feature type="domain" description="Glycosyltransferase 2-like" evidence="1">
    <location>
        <begin position="8"/>
        <end position="166"/>
    </location>
</feature>
<accession>A0A9X1BBD6</accession>
<dbReference type="InterPro" id="IPR029044">
    <property type="entry name" value="Nucleotide-diphossugar_trans"/>
</dbReference>
<dbReference type="PANTHER" id="PTHR43685">
    <property type="entry name" value="GLYCOSYLTRANSFERASE"/>
    <property type="match status" value="1"/>
</dbReference>
<dbReference type="EMBL" id="NRSD01000036">
    <property type="protein sequence ID" value="MBK1646788.1"/>
    <property type="molecule type" value="Genomic_DNA"/>
</dbReference>
<dbReference type="Proteomes" id="UP001138802">
    <property type="component" value="Unassembled WGS sequence"/>
</dbReference>
<dbReference type="AlphaFoldDB" id="A0A9X1BBD6"/>
<dbReference type="Pfam" id="PF00535">
    <property type="entry name" value="Glycos_transf_2"/>
    <property type="match status" value="1"/>
</dbReference>
<reference evidence="2 3" key="1">
    <citation type="journal article" date="2020" name="Microorganisms">
        <title>Osmotic Adaptation and Compatible Solute Biosynthesis of Phototrophic Bacteria as Revealed from Genome Analyses.</title>
        <authorList>
            <person name="Imhoff J.F."/>
            <person name="Rahn T."/>
            <person name="Kunzel S."/>
            <person name="Keller A."/>
            <person name="Neulinger S.C."/>
        </authorList>
    </citation>
    <scope>NUCLEOTIDE SEQUENCE [LARGE SCALE GENOMIC DNA]</scope>
    <source>
        <strain evidence="2 3">DSM 21303</strain>
    </source>
</reference>
<protein>
    <recommendedName>
        <fullName evidence="1">Glycosyltransferase 2-like domain-containing protein</fullName>
    </recommendedName>
</protein>
<dbReference type="InterPro" id="IPR001173">
    <property type="entry name" value="Glyco_trans_2-like"/>
</dbReference>
<dbReference type="RefSeq" id="WP_200389612.1">
    <property type="nucleotide sequence ID" value="NZ_NRSD01000036.1"/>
</dbReference>
<organism evidence="2 3">
    <name type="scientific">Thiocapsa imhoffii</name>
    <dbReference type="NCBI Taxonomy" id="382777"/>
    <lineage>
        <taxon>Bacteria</taxon>
        <taxon>Pseudomonadati</taxon>
        <taxon>Pseudomonadota</taxon>
        <taxon>Gammaproteobacteria</taxon>
        <taxon>Chromatiales</taxon>
        <taxon>Chromatiaceae</taxon>
        <taxon>Thiocapsa</taxon>
    </lineage>
</organism>
<dbReference type="SUPFAM" id="SSF53448">
    <property type="entry name" value="Nucleotide-diphospho-sugar transferases"/>
    <property type="match status" value="2"/>
</dbReference>
<sequence>MSVSPLVTVYVPCRNYGRYLTQCVESVLGQLYTEWELILVDEASSDDSAAIAEDLRRRQPDRITVVQNPEPIGLQKLANRVLGMANGKYMMRLDADDWLDEGALLLMVSKLEATPGVGLVYGNYFYTDAEGQVLGMERRHRLGAEDRAGHLPPHGACTMFRTRALKAVGGYSEDIDAQDGWELWYKLANRVGAASLDLPVFYYRQHDTSLSRDYQRLLTARSRIFARIGNGLEGGYKPTCAAVIPVRESYPGFEGVPYREYEGRSLLERAISSAAEASVVTTVIVSSQSQRVLDFAARLEAEGRVPVHARVLRDDLGTSSAKLPIRDIMLHAGHYYAELTGTSPDVVVFLSIHAVHRRTEHLEKAINVLRITESDSVVSVQEEREPVFAHGPDGLSLLNPGRFDDLSYDRERLYTFNGAILSIWWEILQQESLLGDKVAYIEMSPEDSLQIKNATMLGNRQ</sequence>
<gene>
    <name evidence="2" type="ORF">CKO25_19525</name>
</gene>
<name>A0A9X1BBD6_9GAMM</name>
<proteinExistence type="predicted"/>
<keyword evidence="3" id="KW-1185">Reference proteome</keyword>
<dbReference type="Gene3D" id="3.90.550.10">
    <property type="entry name" value="Spore Coat Polysaccharide Biosynthesis Protein SpsA, Chain A"/>
    <property type="match status" value="2"/>
</dbReference>
<dbReference type="CDD" id="cd00761">
    <property type="entry name" value="Glyco_tranf_GTA_type"/>
    <property type="match status" value="1"/>
</dbReference>
<dbReference type="InterPro" id="IPR050834">
    <property type="entry name" value="Glycosyltransf_2"/>
</dbReference>
<evidence type="ECO:0000313" key="3">
    <source>
        <dbReference type="Proteomes" id="UP001138802"/>
    </source>
</evidence>
<dbReference type="PANTHER" id="PTHR43685:SF2">
    <property type="entry name" value="GLYCOSYLTRANSFERASE 2-LIKE DOMAIN-CONTAINING PROTEIN"/>
    <property type="match status" value="1"/>
</dbReference>
<evidence type="ECO:0000313" key="2">
    <source>
        <dbReference type="EMBL" id="MBK1646788.1"/>
    </source>
</evidence>
<evidence type="ECO:0000259" key="1">
    <source>
        <dbReference type="Pfam" id="PF00535"/>
    </source>
</evidence>